<dbReference type="Proteomes" id="UP000270661">
    <property type="component" value="Unassembled WGS sequence"/>
</dbReference>
<sequence>MFMRRAQGVLLFACLFPSFVFCSPIAERAELMAVYRQAVAHNSDLAAARADFAAQQEMVPQARANLLPVISTGATFEATRLTRDEPELARGRSGTTFQANLKQPLFNAAFWYELKAAKAGTAQAALELSAKEQALILKTAEAYFETLRATDALAASEAEEAALKQQMDQAQARLKGGLSSITDVLDAQSAYDNAQANRQLAERKVEDAFEQLVNLTNQQYASIEGMQHQLPVLAPIPNDTKSWVEGAVQQNLKLLASNYAVEAAGERLSQRQSGHAPTLDAVASYRKGDNDSFGYSNPSDFGQDGYRKYVSQSSVALELTVPIYSGGRVSSQAHEAYQRLAQSEELRESQRREVVLDTRNYFRAVNSDIQQIKARRQTILSSQQSLKASKVGADVGTRNTVDVLNAQRQLFKAVRDYNDARYDYILNNLRLKQAAGTLSANDLQKLAEYLKADYEPKHDFLPSELM</sequence>
<dbReference type="GO" id="GO:0015288">
    <property type="term" value="F:porin activity"/>
    <property type="evidence" value="ECO:0007669"/>
    <property type="project" value="TreeGrafter"/>
</dbReference>
<gene>
    <name evidence="9" type="ORF">ALQ77_00458</name>
</gene>
<keyword evidence="10" id="KW-1185">Reference proteome</keyword>
<dbReference type="GO" id="GO:0015562">
    <property type="term" value="F:efflux transmembrane transporter activity"/>
    <property type="evidence" value="ECO:0007669"/>
    <property type="project" value="InterPro"/>
</dbReference>
<evidence type="ECO:0000256" key="7">
    <source>
        <dbReference type="ARBA" id="ARBA00023237"/>
    </source>
</evidence>
<evidence type="ECO:0008006" key="11">
    <source>
        <dbReference type="Google" id="ProtNLM"/>
    </source>
</evidence>
<dbReference type="PANTHER" id="PTHR30026">
    <property type="entry name" value="OUTER MEMBRANE PROTEIN TOLC"/>
    <property type="match status" value="1"/>
</dbReference>
<proteinExistence type="inferred from homology"/>
<dbReference type="NCBIfam" id="TIGR01844">
    <property type="entry name" value="type_I_sec_TolC"/>
    <property type="match status" value="1"/>
</dbReference>
<evidence type="ECO:0000256" key="2">
    <source>
        <dbReference type="ARBA" id="ARBA00007613"/>
    </source>
</evidence>
<evidence type="ECO:0000256" key="1">
    <source>
        <dbReference type="ARBA" id="ARBA00004442"/>
    </source>
</evidence>
<evidence type="ECO:0000256" key="4">
    <source>
        <dbReference type="ARBA" id="ARBA00022452"/>
    </source>
</evidence>
<evidence type="ECO:0000313" key="9">
    <source>
        <dbReference type="EMBL" id="RMM50495.1"/>
    </source>
</evidence>
<dbReference type="InterPro" id="IPR003423">
    <property type="entry name" value="OMP_efflux"/>
</dbReference>
<evidence type="ECO:0000313" key="10">
    <source>
        <dbReference type="Proteomes" id="UP000270661"/>
    </source>
</evidence>
<organism evidence="9 10">
    <name type="scientific">Pseudomonas corrugata</name>
    <dbReference type="NCBI Taxonomy" id="47879"/>
    <lineage>
        <taxon>Bacteria</taxon>
        <taxon>Pseudomonadati</taxon>
        <taxon>Pseudomonadota</taxon>
        <taxon>Gammaproteobacteria</taxon>
        <taxon>Pseudomonadales</taxon>
        <taxon>Pseudomonadaceae</taxon>
        <taxon>Pseudomonas</taxon>
    </lineage>
</organism>
<keyword evidence="5" id="KW-0812">Transmembrane</keyword>
<evidence type="ECO:0000256" key="8">
    <source>
        <dbReference type="SAM" id="Coils"/>
    </source>
</evidence>
<dbReference type="EMBL" id="RBOJ01000065">
    <property type="protein sequence ID" value="RMM50495.1"/>
    <property type="molecule type" value="Genomic_DNA"/>
</dbReference>
<keyword evidence="3" id="KW-0813">Transport</keyword>
<dbReference type="InterPro" id="IPR051906">
    <property type="entry name" value="TolC-like"/>
</dbReference>
<dbReference type="SUPFAM" id="SSF56954">
    <property type="entry name" value="Outer membrane efflux proteins (OEP)"/>
    <property type="match status" value="1"/>
</dbReference>
<dbReference type="Pfam" id="PF02321">
    <property type="entry name" value="OEP"/>
    <property type="match status" value="2"/>
</dbReference>
<keyword evidence="7" id="KW-0998">Cell outer membrane</keyword>
<name>A0A3M3ELP7_9PSED</name>
<protein>
    <recommendedName>
        <fullName evidence="11">Channel protein TolC</fullName>
    </recommendedName>
</protein>
<dbReference type="GO" id="GO:0009279">
    <property type="term" value="C:cell outer membrane"/>
    <property type="evidence" value="ECO:0007669"/>
    <property type="project" value="UniProtKB-SubCell"/>
</dbReference>
<feature type="coiled-coil region" evidence="8">
    <location>
        <begin position="153"/>
        <end position="218"/>
    </location>
</feature>
<dbReference type="Gene3D" id="1.20.1600.10">
    <property type="entry name" value="Outer membrane efflux proteins (OEP)"/>
    <property type="match status" value="1"/>
</dbReference>
<keyword evidence="4" id="KW-1134">Transmembrane beta strand</keyword>
<keyword evidence="6" id="KW-0472">Membrane</keyword>
<comment type="similarity">
    <text evidence="2">Belongs to the outer membrane factor (OMF) (TC 1.B.17) family.</text>
</comment>
<dbReference type="AlphaFoldDB" id="A0A3M3ELP7"/>
<comment type="caution">
    <text evidence="9">The sequence shown here is derived from an EMBL/GenBank/DDBJ whole genome shotgun (WGS) entry which is preliminary data.</text>
</comment>
<reference evidence="9 10" key="1">
    <citation type="submission" date="2018-08" db="EMBL/GenBank/DDBJ databases">
        <title>Recombination of ecologically and evolutionarily significant loci maintains genetic cohesion in the Pseudomonas syringae species complex.</title>
        <authorList>
            <person name="Dillon M."/>
            <person name="Thakur S."/>
            <person name="Almeida R.N.D."/>
            <person name="Weir B.S."/>
            <person name="Guttman D.S."/>
        </authorList>
    </citation>
    <scope>NUCLEOTIDE SEQUENCE [LARGE SCALE GENOMIC DNA]</scope>
    <source>
        <strain evidence="9 10">NCPPB2445</strain>
    </source>
</reference>
<evidence type="ECO:0000256" key="5">
    <source>
        <dbReference type="ARBA" id="ARBA00022692"/>
    </source>
</evidence>
<comment type="subcellular location">
    <subcellularLocation>
        <location evidence="1">Cell outer membrane</location>
    </subcellularLocation>
</comment>
<evidence type="ECO:0000256" key="3">
    <source>
        <dbReference type="ARBA" id="ARBA00022448"/>
    </source>
</evidence>
<dbReference type="InterPro" id="IPR010130">
    <property type="entry name" value="T1SS_OMP_TolC"/>
</dbReference>
<keyword evidence="8" id="KW-0175">Coiled coil</keyword>
<dbReference type="GO" id="GO:1990281">
    <property type="term" value="C:efflux pump complex"/>
    <property type="evidence" value="ECO:0007669"/>
    <property type="project" value="TreeGrafter"/>
</dbReference>
<accession>A0A3M3ELP7</accession>
<dbReference type="PANTHER" id="PTHR30026:SF20">
    <property type="entry name" value="OUTER MEMBRANE PROTEIN TOLC"/>
    <property type="match status" value="1"/>
</dbReference>
<evidence type="ECO:0000256" key="6">
    <source>
        <dbReference type="ARBA" id="ARBA00023136"/>
    </source>
</evidence>